<dbReference type="SUPFAM" id="SSF48371">
    <property type="entry name" value="ARM repeat"/>
    <property type="match status" value="2"/>
</dbReference>
<gene>
    <name evidence="4" type="ORF">ABMA28_002132</name>
</gene>
<dbReference type="EMBL" id="JBEDNZ010000012">
    <property type="protein sequence ID" value="KAL0831288.1"/>
    <property type="molecule type" value="Genomic_DNA"/>
</dbReference>
<comment type="caution">
    <text evidence="4">The sequence shown here is derived from an EMBL/GenBank/DDBJ whole genome shotgun (WGS) entry which is preliminary data.</text>
</comment>
<keyword evidence="1" id="KW-0226">DNA condensation</keyword>
<dbReference type="AlphaFoldDB" id="A0ABD0SZU7"/>
<evidence type="ECO:0000256" key="2">
    <source>
        <dbReference type="SAM" id="Coils"/>
    </source>
</evidence>
<organism evidence="4 5">
    <name type="scientific">Loxostege sticticalis</name>
    <name type="common">Beet webworm moth</name>
    <dbReference type="NCBI Taxonomy" id="481309"/>
    <lineage>
        <taxon>Eukaryota</taxon>
        <taxon>Metazoa</taxon>
        <taxon>Ecdysozoa</taxon>
        <taxon>Arthropoda</taxon>
        <taxon>Hexapoda</taxon>
        <taxon>Insecta</taxon>
        <taxon>Pterygota</taxon>
        <taxon>Neoptera</taxon>
        <taxon>Endopterygota</taxon>
        <taxon>Lepidoptera</taxon>
        <taxon>Glossata</taxon>
        <taxon>Ditrysia</taxon>
        <taxon>Pyraloidea</taxon>
        <taxon>Crambidae</taxon>
        <taxon>Pyraustinae</taxon>
        <taxon>Loxostege</taxon>
    </lineage>
</organism>
<dbReference type="InterPro" id="IPR016024">
    <property type="entry name" value="ARM-type_fold"/>
</dbReference>
<dbReference type="InterPro" id="IPR026971">
    <property type="entry name" value="CND1/NCAPD3"/>
</dbReference>
<feature type="compositionally biased region" description="Polar residues" evidence="3">
    <location>
        <begin position="414"/>
        <end position="429"/>
    </location>
</feature>
<feature type="region of interest" description="Disordered" evidence="3">
    <location>
        <begin position="1179"/>
        <end position="1214"/>
    </location>
</feature>
<dbReference type="Gene3D" id="1.25.10.10">
    <property type="entry name" value="Leucine-rich Repeat Variant"/>
    <property type="match status" value="1"/>
</dbReference>
<feature type="compositionally biased region" description="Polar residues" evidence="3">
    <location>
        <begin position="437"/>
        <end position="447"/>
    </location>
</feature>
<evidence type="ECO:0000256" key="3">
    <source>
        <dbReference type="SAM" id="MobiDB-lite"/>
    </source>
</evidence>
<dbReference type="PANTHER" id="PTHR14222">
    <property type="entry name" value="CONDENSIN"/>
    <property type="match status" value="1"/>
</dbReference>
<feature type="region of interest" description="Disordered" evidence="3">
    <location>
        <begin position="380"/>
        <end position="451"/>
    </location>
</feature>
<evidence type="ECO:0000256" key="1">
    <source>
        <dbReference type="ARBA" id="ARBA00023067"/>
    </source>
</evidence>
<dbReference type="Proteomes" id="UP001549921">
    <property type="component" value="Unassembled WGS sequence"/>
</dbReference>
<keyword evidence="2" id="KW-0175">Coiled coil</keyword>
<feature type="coiled-coil region" evidence="2">
    <location>
        <begin position="1133"/>
        <end position="1167"/>
    </location>
</feature>
<dbReference type="InterPro" id="IPR011989">
    <property type="entry name" value="ARM-like"/>
</dbReference>
<protein>
    <recommendedName>
        <fullName evidence="6">Condensin complex subunit 1</fullName>
    </recommendedName>
</protein>
<reference evidence="4 5" key="1">
    <citation type="submission" date="2024-06" db="EMBL/GenBank/DDBJ databases">
        <title>A chromosome-level genome assembly of beet webworm, Loxostege sticticalis.</title>
        <authorList>
            <person name="Zhang Y."/>
        </authorList>
    </citation>
    <scope>NUCLEOTIDE SEQUENCE [LARGE SCALE GENOMIC DNA]</scope>
    <source>
        <strain evidence="4">AQ028</strain>
        <tissue evidence="4">Male pupae</tissue>
    </source>
</reference>
<dbReference type="PANTHER" id="PTHR14222:SF1">
    <property type="entry name" value="CONDENSIN-2 COMPLEX SUBUNIT D3"/>
    <property type="match status" value="1"/>
</dbReference>
<name>A0ABD0SZU7_LOXSC</name>
<evidence type="ECO:0008006" key="6">
    <source>
        <dbReference type="Google" id="ProtNLM"/>
    </source>
</evidence>
<evidence type="ECO:0000313" key="4">
    <source>
        <dbReference type="EMBL" id="KAL0831288.1"/>
    </source>
</evidence>
<accession>A0ABD0SZU7</accession>
<sequence>MDQVLNELKNIHLDCLDDDWVQGIYYSEFLEFGEISSDYEAAIESQDNIRSIIKRIMKSFDDWLTGSDDSGEEKSWAALSNHIRHQKLLAIIAYYIDQGCKNVVSKEYRNNALLASRLYYKLLAVPGYKAYHIYHSQLFAHSLGCLGFPKIMCDNEENYFNTKELTREVNSVIRELRNFVMDLRVVMEKLQLSSNDMNFEDILSNLVDITGGAIVNKLNVDKIELANISKVIYEMIDILICEASGAPNKEAIKLLFKCILPKLVAASVDTRNANNLVRASYVTYSGLLLSKYGKAALPGYNVLLQHLCYTLDGLERAEVRAARVSLVVGLMSLLPRKSYRNIVKWLLKLSTTSKVSHRQIAMEMLSNLLSNEPEEIKPKEVVPEKPVENPDAPNAQPNPEPESTLPDSGIEDASASTNVEQEAQPNTEMLTEDESSQDSQETTPPQNNDDHEITEEDVAGLLRQRPHTVPHAEILRAVYERVNDVSSTLRTRALAILTDCVASERPPMKDAVQVLNGDGEVSRLMAVCARCVCDERAAVRRASVGLLQRLLTGTTADGLPTAPSANDLGILVGLCRDASIIVRSAAIAALGELVSHSPCDAVFDAFLSGPMHQLSDPENKVQEQVVTLVQQILVDRLRKYDVNIVEDQLPWKFLAAVTRHNMRRHLQKACTLLNKTSNCINHRLVDIMSTHLRVGSDARDLQCLVLLTSAARHVDYTDLAFLLDYYYKLAQDTDRDGRLMPLTLELLSTWARFLSSEARTTLREHLVKRLAAAGDDGCRIACATLAAHLDPTNLLWATELMQLSERRALDGGELEEWVRAADLSLVAPAPPSAALLRLFLAALPHPPPEWCSARRGASVAGLGRLCVRSRAAAADAAGPLAALLHDAAAPLAARINALLALTDICTRYTCIVEPLLGSVCGCLAPNTAAPLRRATARALTRLLLAGYLRLRTPLYYRYCALLADEDHDVREPAEYYVTCCLTADTIYHHFVDCVIHYNKEDSDGISFDARQLIYDVMLQRLSLVQKLNVQCRLAREVLGHAADECDEGEELSPALNAALLDTITLLCGPRMKLPKKPEKNTGDADIDDLQERVTTNIVSHKMKRTVAEVLVPAVLRLYARLRARGGQAAAYLVRIATDLLNDYRHEIEELIENDEELVERVQQFQETIGLEPSFGNARNLVTASAPPEPDTPRAPRRRAPRHPREPVRKRALKI</sequence>
<proteinExistence type="predicted"/>
<evidence type="ECO:0000313" key="5">
    <source>
        <dbReference type="Proteomes" id="UP001549921"/>
    </source>
</evidence>
<dbReference type="GO" id="GO:0030261">
    <property type="term" value="P:chromosome condensation"/>
    <property type="evidence" value="ECO:0007669"/>
    <property type="project" value="UniProtKB-KW"/>
</dbReference>